<dbReference type="Proteomes" id="UP000285697">
    <property type="component" value="Unassembled WGS sequence"/>
</dbReference>
<evidence type="ECO:0000313" key="12">
    <source>
        <dbReference type="Proteomes" id="UP000283992"/>
    </source>
</evidence>
<evidence type="ECO:0000313" key="14">
    <source>
        <dbReference type="Proteomes" id="UP000285697"/>
    </source>
</evidence>
<dbReference type="EMBL" id="QRTJ01000063">
    <property type="protein sequence ID" value="RGQ58796.1"/>
    <property type="molecule type" value="Genomic_DNA"/>
</dbReference>
<feature type="transmembrane region" description="Helical" evidence="1">
    <location>
        <begin position="28"/>
        <end position="49"/>
    </location>
</feature>
<proteinExistence type="predicted"/>
<evidence type="ECO:0000313" key="15">
    <source>
        <dbReference type="Proteomes" id="UP000286137"/>
    </source>
</evidence>
<evidence type="ECO:0000256" key="1">
    <source>
        <dbReference type="SAM" id="Phobius"/>
    </source>
</evidence>
<accession>A0A3E4V548</accession>
<keyword evidence="1" id="KW-0812">Transmembrane</keyword>
<dbReference type="EMBL" id="QSSX01000023">
    <property type="protein sequence ID" value="RGM22578.1"/>
    <property type="molecule type" value="Genomic_DNA"/>
</dbReference>
<evidence type="ECO:0000313" key="2">
    <source>
        <dbReference type="EMBL" id="RGM22578.1"/>
    </source>
</evidence>
<dbReference type="Proteomes" id="UP000283981">
    <property type="component" value="Unassembled WGS sequence"/>
</dbReference>
<evidence type="ECO:0000313" key="9">
    <source>
        <dbReference type="Proteomes" id="UP000260808"/>
    </source>
</evidence>
<dbReference type="NCBIfam" id="TIGR03733">
    <property type="entry name" value="lanti_perm_MutG"/>
    <property type="match status" value="1"/>
</dbReference>
<feature type="transmembrane region" description="Helical" evidence="1">
    <location>
        <begin position="197"/>
        <end position="214"/>
    </location>
</feature>
<keyword evidence="1" id="KW-0472">Membrane</keyword>
<name>A0A3E4V548_MEDGN</name>
<evidence type="ECO:0000313" key="13">
    <source>
        <dbReference type="Proteomes" id="UP000284472"/>
    </source>
</evidence>
<dbReference type="EMBL" id="QRIS01000019">
    <property type="protein sequence ID" value="RHG82791.1"/>
    <property type="molecule type" value="Genomic_DNA"/>
</dbReference>
<comment type="caution">
    <text evidence="2">The sequence shown here is derived from an EMBL/GenBank/DDBJ whole genome shotgun (WGS) entry which is preliminary data.</text>
</comment>
<dbReference type="CDD" id="cd21808">
    <property type="entry name" value="ABC-2_lan_permease_MutG"/>
    <property type="match status" value="1"/>
</dbReference>
<dbReference type="Proteomes" id="UP000283992">
    <property type="component" value="Unassembled WGS sequence"/>
</dbReference>
<evidence type="ECO:0000313" key="8">
    <source>
        <dbReference type="EMBL" id="RHJ09690.1"/>
    </source>
</evidence>
<dbReference type="Proteomes" id="UP000260808">
    <property type="component" value="Unassembled WGS sequence"/>
</dbReference>
<feature type="transmembrane region" description="Helical" evidence="1">
    <location>
        <begin position="110"/>
        <end position="133"/>
    </location>
</feature>
<dbReference type="AlphaFoldDB" id="A0A3E4V548"/>
<evidence type="ECO:0000313" key="10">
    <source>
        <dbReference type="Proteomes" id="UP000283834"/>
    </source>
</evidence>
<gene>
    <name evidence="8" type="ORF">DW142_12180</name>
    <name evidence="7" type="ORF">DW243_11515</name>
    <name evidence="6" type="ORF">DW270_00495</name>
    <name evidence="5" type="ORF">DW812_01465</name>
    <name evidence="4" type="ORF">DWX36_06620</name>
    <name evidence="3" type="ORF">DWY88_17065</name>
    <name evidence="2" type="ORF">DXC31_10195</name>
</gene>
<dbReference type="EMBL" id="QRIA01000001">
    <property type="protein sequence ID" value="RHG22392.1"/>
    <property type="molecule type" value="Genomic_DNA"/>
</dbReference>
<dbReference type="EMBL" id="QRLN01000018">
    <property type="protein sequence ID" value="RHJ09690.1"/>
    <property type="molecule type" value="Genomic_DNA"/>
</dbReference>
<dbReference type="InterPro" id="IPR022294">
    <property type="entry name" value="ABC-transptr_permeasesu"/>
</dbReference>
<evidence type="ECO:0000313" key="4">
    <source>
        <dbReference type="EMBL" id="RGT39537.1"/>
    </source>
</evidence>
<evidence type="ECO:0000313" key="7">
    <source>
        <dbReference type="EMBL" id="RHG82791.1"/>
    </source>
</evidence>
<dbReference type="Pfam" id="PF12730">
    <property type="entry name" value="ABC2_membrane_4"/>
    <property type="match status" value="1"/>
</dbReference>
<feature type="transmembrane region" description="Helical" evidence="1">
    <location>
        <begin position="61"/>
        <end position="83"/>
    </location>
</feature>
<evidence type="ECO:0000313" key="5">
    <source>
        <dbReference type="EMBL" id="RHD09443.1"/>
    </source>
</evidence>
<dbReference type="EMBL" id="QRWQ01000005">
    <property type="protein sequence ID" value="RGT39537.1"/>
    <property type="molecule type" value="Genomic_DNA"/>
</dbReference>
<organism evidence="2 9">
    <name type="scientific">Mediterraneibacter gnavus</name>
    <name type="common">Ruminococcus gnavus</name>
    <dbReference type="NCBI Taxonomy" id="33038"/>
    <lineage>
        <taxon>Bacteria</taxon>
        <taxon>Bacillati</taxon>
        <taxon>Bacillota</taxon>
        <taxon>Clostridia</taxon>
        <taxon>Lachnospirales</taxon>
        <taxon>Lachnospiraceae</taxon>
        <taxon>Mediterraneibacter</taxon>
    </lineage>
</organism>
<evidence type="ECO:0000313" key="6">
    <source>
        <dbReference type="EMBL" id="RHG22392.1"/>
    </source>
</evidence>
<reference evidence="9 10" key="1">
    <citation type="submission" date="2018-08" db="EMBL/GenBank/DDBJ databases">
        <title>A genome reference for cultivated species of the human gut microbiota.</title>
        <authorList>
            <person name="Zou Y."/>
            <person name="Xue W."/>
            <person name="Luo G."/>
        </authorList>
    </citation>
    <scope>NUCLEOTIDE SEQUENCE [LARGE SCALE GENOMIC DNA]</scope>
    <source>
        <strain evidence="4 10">AF19-16AC</strain>
        <strain evidence="3 15">AF27-4BH</strain>
        <strain evidence="8 12">AM12-54</strain>
        <strain evidence="7 11">AM21-18</strain>
        <strain evidence="6 14">AM22-7AC</strain>
        <strain evidence="5 13">AM32-6</strain>
        <strain evidence="2 9">TF01-20-2</strain>
    </source>
</reference>
<evidence type="ECO:0000313" key="3">
    <source>
        <dbReference type="EMBL" id="RGQ58796.1"/>
    </source>
</evidence>
<dbReference type="Proteomes" id="UP000283834">
    <property type="component" value="Unassembled WGS sequence"/>
</dbReference>
<feature type="transmembrane region" description="Helical" evidence="1">
    <location>
        <begin position="234"/>
        <end position="256"/>
    </location>
</feature>
<keyword evidence="1" id="KW-1133">Transmembrane helix</keyword>
<dbReference type="Proteomes" id="UP000286137">
    <property type="component" value="Unassembled WGS sequence"/>
</dbReference>
<dbReference type="Proteomes" id="UP000284472">
    <property type="component" value="Unassembled WGS sequence"/>
</dbReference>
<evidence type="ECO:0000313" key="11">
    <source>
        <dbReference type="Proteomes" id="UP000283981"/>
    </source>
</evidence>
<dbReference type="EMBL" id="QSIR01000001">
    <property type="protein sequence ID" value="RHD09443.1"/>
    <property type="molecule type" value="Genomic_DNA"/>
</dbReference>
<sequence length="266" mass="29698">MVSEEDGSRMGKIKKLVGSEFLKLKGTWIFWIHLGVPVAGAGLFLLYGVAAKREWQSVLEFYAETLAIVYPSVSAIICMQSVMQELKAGNFQNLLCVSTLRWSAVLRKILTLWILGLAASLLAFLLFGMGVWGTKAAWNLSVKEYLICGLILWITQAGIYLLHFFLAMRFGSGACLAAGVTQSLIAALLFTGLGDGLWMWFPCGWSGHLLLYYVKWKTESEVFKMAGEMLKEQIRTGVLSMVGMTITGLILWCIWIQHHDRKSISQ</sequence>
<feature type="transmembrane region" description="Helical" evidence="1">
    <location>
        <begin position="145"/>
        <end position="164"/>
    </location>
</feature>
<protein>
    <submittedName>
        <fullName evidence="2">Lantibiotic immunity ABC transporter MutG family permease subunit</fullName>
    </submittedName>
</protein>